<keyword evidence="4" id="KW-1185">Reference proteome</keyword>
<accession>A0ABW2L5P8</accession>
<dbReference type="RefSeq" id="WP_379709729.1">
    <property type="nucleotide sequence ID" value="NZ_JBHTBS010000002.1"/>
</dbReference>
<dbReference type="Proteomes" id="UP001596472">
    <property type="component" value="Unassembled WGS sequence"/>
</dbReference>
<name>A0ABW2L5P8_9BACT</name>
<dbReference type="EMBL" id="JBHTBS010000002">
    <property type="protein sequence ID" value="MFC7336480.1"/>
    <property type="molecule type" value="Genomic_DNA"/>
</dbReference>
<gene>
    <name evidence="3" type="ORF">ACFQY0_04760</name>
</gene>
<feature type="compositionally biased region" description="Polar residues" evidence="1">
    <location>
        <begin position="51"/>
        <end position="68"/>
    </location>
</feature>
<organism evidence="3 4">
    <name type="scientific">Haloferula chungangensis</name>
    <dbReference type="NCBI Taxonomy" id="1048331"/>
    <lineage>
        <taxon>Bacteria</taxon>
        <taxon>Pseudomonadati</taxon>
        <taxon>Verrucomicrobiota</taxon>
        <taxon>Verrucomicrobiia</taxon>
        <taxon>Verrucomicrobiales</taxon>
        <taxon>Verrucomicrobiaceae</taxon>
        <taxon>Haloferula</taxon>
    </lineage>
</organism>
<feature type="region of interest" description="Disordered" evidence="1">
    <location>
        <begin position="51"/>
        <end position="75"/>
    </location>
</feature>
<comment type="caution">
    <text evidence="3">The sequence shown here is derived from an EMBL/GenBank/DDBJ whole genome shotgun (WGS) entry which is preliminary data.</text>
</comment>
<protein>
    <submittedName>
        <fullName evidence="3">Uncharacterized protein</fullName>
    </submittedName>
</protein>
<evidence type="ECO:0000313" key="4">
    <source>
        <dbReference type="Proteomes" id="UP001596472"/>
    </source>
</evidence>
<evidence type="ECO:0000313" key="3">
    <source>
        <dbReference type="EMBL" id="MFC7336480.1"/>
    </source>
</evidence>
<sequence length="223" mass="22391">MKYKQFLVPTLVAATLSTLSTRSDAAIVFNMFEQGEDLVVTGVGSLNLGSATPSSTTAPPQGPPTITLSPPAGQISIGDSTGGQVDLYDITITGPSNFGPGPGGAGAPVNSIGTAIFFNRAGELIGVPTGYASGGALDATSTFLVQSVQAIDAAPGTYVWNLSIPQPGGGATTDTVTLNIVPEPSAALLGALGALGSVPLEHWDSSAVVAAPDPAFFRFARFI</sequence>
<feature type="signal peptide" evidence="2">
    <location>
        <begin position="1"/>
        <end position="25"/>
    </location>
</feature>
<reference evidence="4" key="1">
    <citation type="journal article" date="2019" name="Int. J. Syst. Evol. Microbiol.">
        <title>The Global Catalogue of Microorganisms (GCM) 10K type strain sequencing project: providing services to taxonomists for standard genome sequencing and annotation.</title>
        <authorList>
            <consortium name="The Broad Institute Genomics Platform"/>
            <consortium name="The Broad Institute Genome Sequencing Center for Infectious Disease"/>
            <person name="Wu L."/>
            <person name="Ma J."/>
        </authorList>
    </citation>
    <scope>NUCLEOTIDE SEQUENCE [LARGE SCALE GENOMIC DNA]</scope>
    <source>
        <strain evidence="4">CGMCC 4.1467</strain>
    </source>
</reference>
<keyword evidence="2" id="KW-0732">Signal</keyword>
<feature type="chain" id="PRO_5045811044" evidence="2">
    <location>
        <begin position="26"/>
        <end position="223"/>
    </location>
</feature>
<proteinExistence type="predicted"/>
<evidence type="ECO:0000256" key="2">
    <source>
        <dbReference type="SAM" id="SignalP"/>
    </source>
</evidence>
<evidence type="ECO:0000256" key="1">
    <source>
        <dbReference type="SAM" id="MobiDB-lite"/>
    </source>
</evidence>